<dbReference type="InterPro" id="IPR037883">
    <property type="entry name" value="Knr4/Smi1-like_sf"/>
</dbReference>
<evidence type="ECO:0000313" key="4">
    <source>
        <dbReference type="Proteomes" id="UP000292003"/>
    </source>
</evidence>
<accession>A0A4Q7IZA2</accession>
<name>A0A4Q7IZA2_9PSEU</name>
<protein>
    <submittedName>
        <fullName evidence="3">SMI1/KNR4 family protein</fullName>
    </submittedName>
</protein>
<dbReference type="EMBL" id="SFCC01000025">
    <property type="protein sequence ID" value="RZQ59426.1"/>
    <property type="molecule type" value="Genomic_DNA"/>
</dbReference>
<organism evidence="3 4">
    <name type="scientific">Amycolatopsis suaedae</name>
    <dbReference type="NCBI Taxonomy" id="2510978"/>
    <lineage>
        <taxon>Bacteria</taxon>
        <taxon>Bacillati</taxon>
        <taxon>Actinomycetota</taxon>
        <taxon>Actinomycetes</taxon>
        <taxon>Pseudonocardiales</taxon>
        <taxon>Pseudonocardiaceae</taxon>
        <taxon>Amycolatopsis</taxon>
    </lineage>
</organism>
<evidence type="ECO:0000313" key="3">
    <source>
        <dbReference type="EMBL" id="RZQ59426.1"/>
    </source>
</evidence>
<dbReference type="Proteomes" id="UP000292003">
    <property type="component" value="Unassembled WGS sequence"/>
</dbReference>
<gene>
    <name evidence="3" type="ORF">EWH70_34515</name>
</gene>
<evidence type="ECO:0000256" key="1">
    <source>
        <dbReference type="SAM" id="MobiDB-lite"/>
    </source>
</evidence>
<keyword evidence="4" id="KW-1185">Reference proteome</keyword>
<dbReference type="AlphaFoldDB" id="A0A4Q7IZA2"/>
<feature type="region of interest" description="Disordered" evidence="1">
    <location>
        <begin position="95"/>
        <end position="121"/>
    </location>
</feature>
<dbReference type="OrthoDB" id="458118at2"/>
<feature type="domain" description="Knr4/Smi1-like" evidence="2">
    <location>
        <begin position="224"/>
        <end position="319"/>
    </location>
</feature>
<dbReference type="InterPro" id="IPR018958">
    <property type="entry name" value="Knr4/Smi1-like_dom"/>
</dbReference>
<proteinExistence type="predicted"/>
<sequence length="326" mass="35173">MEWVEPAVRTVLTAGPAEVDGEIAHWALLLAGSGYAADCDRLVRAWLTTTGRSVTALADGPLRARAWAMLFDARGQRPGWADPLPPLDLRAEQERHRAHLARPPDETPAARLLSGPSRPDPARAAVAEADRFAVAGRTEQAVDCLRRWAAVRSRPDFTLPAGCRPLAGLLAGGANPLDLSADEAARCTGDLVAALHRRYPAPAVDWPELIHRIAELRELDLPEPASERALAEASARIGRPLPADYLTFLRTCDGLPGDEVFPRLLSAAELRPSPGGVIEIAERVNGTVLALAGERWVVVEVDPVLGTTTHPGFRALLERHLALLER</sequence>
<comment type="caution">
    <text evidence="3">The sequence shown here is derived from an EMBL/GenBank/DDBJ whole genome shotgun (WGS) entry which is preliminary data.</text>
</comment>
<evidence type="ECO:0000259" key="2">
    <source>
        <dbReference type="SMART" id="SM00860"/>
    </source>
</evidence>
<reference evidence="3 4" key="1">
    <citation type="submission" date="2019-02" db="EMBL/GenBank/DDBJ databases">
        <title>Draft genome sequence of Amycolatopsis sp. 8-3EHSu isolated from roots of Suaeda maritima.</title>
        <authorList>
            <person name="Duangmal K."/>
            <person name="Chantavorakit T."/>
        </authorList>
    </citation>
    <scope>NUCLEOTIDE SEQUENCE [LARGE SCALE GENOMIC DNA]</scope>
    <source>
        <strain evidence="3 4">8-3EHSu</strain>
    </source>
</reference>
<dbReference type="SMART" id="SM00860">
    <property type="entry name" value="SMI1_KNR4"/>
    <property type="match status" value="1"/>
</dbReference>
<dbReference type="SUPFAM" id="SSF160631">
    <property type="entry name" value="SMI1/KNR4-like"/>
    <property type="match status" value="1"/>
</dbReference>